<keyword evidence="2" id="KW-1185">Reference proteome</keyword>
<proteinExistence type="predicted"/>
<dbReference type="AlphaFoldDB" id="A0A4Z1NRU6"/>
<comment type="caution">
    <text evidence="1">The sequence shown here is derived from an EMBL/GenBank/DDBJ whole genome shotgun (WGS) entry which is preliminary data.</text>
</comment>
<gene>
    <name evidence="1" type="ORF">E6O75_ATG10183</name>
</gene>
<protein>
    <submittedName>
        <fullName evidence="1">Uncharacterized protein</fullName>
    </submittedName>
</protein>
<name>A0A4Z1NRU6_9PEZI</name>
<accession>A0A4Z1NRU6</accession>
<dbReference type="Proteomes" id="UP000298493">
    <property type="component" value="Unassembled WGS sequence"/>
</dbReference>
<evidence type="ECO:0000313" key="2">
    <source>
        <dbReference type="Proteomes" id="UP000298493"/>
    </source>
</evidence>
<organism evidence="1 2">
    <name type="scientific">Venturia nashicola</name>
    <dbReference type="NCBI Taxonomy" id="86259"/>
    <lineage>
        <taxon>Eukaryota</taxon>
        <taxon>Fungi</taxon>
        <taxon>Dikarya</taxon>
        <taxon>Ascomycota</taxon>
        <taxon>Pezizomycotina</taxon>
        <taxon>Dothideomycetes</taxon>
        <taxon>Pleosporomycetidae</taxon>
        <taxon>Venturiales</taxon>
        <taxon>Venturiaceae</taxon>
        <taxon>Venturia</taxon>
    </lineage>
</organism>
<evidence type="ECO:0000313" key="1">
    <source>
        <dbReference type="EMBL" id="TID13323.1"/>
    </source>
</evidence>
<reference evidence="1 2" key="1">
    <citation type="submission" date="2019-04" db="EMBL/GenBank/DDBJ databases">
        <title>High contiguity whole genome sequence and gene annotation resource for two Venturia nashicola isolates.</title>
        <authorList>
            <person name="Prokchorchik M."/>
            <person name="Won K."/>
            <person name="Lee Y."/>
            <person name="Choi E.D."/>
            <person name="Segonzac C."/>
            <person name="Sohn K.H."/>
        </authorList>
    </citation>
    <scope>NUCLEOTIDE SEQUENCE [LARGE SCALE GENOMIC DNA]</scope>
    <source>
        <strain evidence="1 2">PRI2</strain>
    </source>
</reference>
<dbReference type="EMBL" id="SNSC02000027">
    <property type="protein sequence ID" value="TID13323.1"/>
    <property type="molecule type" value="Genomic_DNA"/>
</dbReference>
<sequence length="79" mass="8882">MPVVDKVIGLNLYAVKEQGGYSCERENAAMFGKRLNTDGRPYINQPAGPTNKNYVPVSTSGNRRVVPITWEKNLYFSLF</sequence>